<reference evidence="9" key="1">
    <citation type="submission" date="2015-07" db="EMBL/GenBank/DDBJ databases">
        <authorList>
            <person name="Rodrigo-Torres Lidia"/>
            <person name="Arahal R.David."/>
        </authorList>
    </citation>
    <scope>NUCLEOTIDE SEQUENCE [LARGE SCALE GENOMIC DNA]</scope>
    <source>
        <strain evidence="9">CECT 5112</strain>
    </source>
</reference>
<dbReference type="PANTHER" id="PTHR38459">
    <property type="entry name" value="PROPHAGE BACTOPRENOL-LINKED GLUCOSE TRANSLOCASE HOMOLOG"/>
    <property type="match status" value="1"/>
</dbReference>
<evidence type="ECO:0000256" key="4">
    <source>
        <dbReference type="ARBA" id="ARBA00022989"/>
    </source>
</evidence>
<accession>A0A0M7AUF6</accession>
<evidence type="ECO:0000259" key="7">
    <source>
        <dbReference type="Pfam" id="PF04138"/>
    </source>
</evidence>
<keyword evidence="9" id="KW-1185">Reference proteome</keyword>
<dbReference type="PANTHER" id="PTHR38459:SF1">
    <property type="entry name" value="PROPHAGE BACTOPRENOL-LINKED GLUCOSE TRANSLOCASE HOMOLOG"/>
    <property type="match status" value="1"/>
</dbReference>
<dbReference type="OrthoDB" id="7024322at2"/>
<evidence type="ECO:0000313" key="9">
    <source>
        <dbReference type="Proteomes" id="UP000053235"/>
    </source>
</evidence>
<protein>
    <submittedName>
        <fullName evidence="8">GtrA-like protein</fullName>
    </submittedName>
</protein>
<dbReference type="Pfam" id="PF04138">
    <property type="entry name" value="GtrA_DPMS_TM"/>
    <property type="match status" value="1"/>
</dbReference>
<dbReference type="InterPro" id="IPR007267">
    <property type="entry name" value="GtrA_DPMS_TM"/>
</dbReference>
<gene>
    <name evidence="8" type="ORF">LAX5112_04842</name>
</gene>
<evidence type="ECO:0000313" key="8">
    <source>
        <dbReference type="EMBL" id="CTQ77224.1"/>
    </source>
</evidence>
<organism evidence="8 9">
    <name type="scientific">Roseibium alexandrii</name>
    <dbReference type="NCBI Taxonomy" id="388408"/>
    <lineage>
        <taxon>Bacteria</taxon>
        <taxon>Pseudomonadati</taxon>
        <taxon>Pseudomonadota</taxon>
        <taxon>Alphaproteobacteria</taxon>
        <taxon>Hyphomicrobiales</taxon>
        <taxon>Stappiaceae</taxon>
        <taxon>Roseibium</taxon>
    </lineage>
</organism>
<comment type="subcellular location">
    <subcellularLocation>
        <location evidence="1">Membrane</location>
        <topology evidence="1">Multi-pass membrane protein</topology>
    </subcellularLocation>
</comment>
<name>A0A0M7AUF6_9HYPH</name>
<keyword evidence="3 6" id="KW-0812">Transmembrane</keyword>
<evidence type="ECO:0000256" key="2">
    <source>
        <dbReference type="ARBA" id="ARBA00009399"/>
    </source>
</evidence>
<dbReference type="STRING" id="388408.LAX5112_04842"/>
<feature type="transmembrane region" description="Helical" evidence="6">
    <location>
        <begin position="115"/>
        <end position="137"/>
    </location>
</feature>
<keyword evidence="5 6" id="KW-0472">Membrane</keyword>
<evidence type="ECO:0000256" key="6">
    <source>
        <dbReference type="SAM" id="Phobius"/>
    </source>
</evidence>
<feature type="transmembrane region" description="Helical" evidence="6">
    <location>
        <begin position="53"/>
        <end position="72"/>
    </location>
</feature>
<dbReference type="EMBL" id="CXWD01000032">
    <property type="protein sequence ID" value="CTQ77224.1"/>
    <property type="molecule type" value="Genomic_DNA"/>
</dbReference>
<comment type="similarity">
    <text evidence="2">Belongs to the GtrA family.</text>
</comment>
<dbReference type="InterPro" id="IPR051401">
    <property type="entry name" value="GtrA_CellWall_Glycosyl"/>
</dbReference>
<dbReference type="GO" id="GO:0005886">
    <property type="term" value="C:plasma membrane"/>
    <property type="evidence" value="ECO:0007669"/>
    <property type="project" value="TreeGrafter"/>
</dbReference>
<keyword evidence="4 6" id="KW-1133">Transmembrane helix</keyword>
<evidence type="ECO:0000256" key="1">
    <source>
        <dbReference type="ARBA" id="ARBA00004141"/>
    </source>
</evidence>
<feature type="transmembrane region" description="Helical" evidence="6">
    <location>
        <begin position="21"/>
        <end position="41"/>
    </location>
</feature>
<proteinExistence type="inferred from homology"/>
<dbReference type="AlphaFoldDB" id="A0A0M7AUF6"/>
<feature type="domain" description="GtrA/DPMS transmembrane" evidence="7">
    <location>
        <begin position="21"/>
        <end position="138"/>
    </location>
</feature>
<evidence type="ECO:0000256" key="5">
    <source>
        <dbReference type="ARBA" id="ARBA00023136"/>
    </source>
</evidence>
<feature type="transmembrane region" description="Helical" evidence="6">
    <location>
        <begin position="84"/>
        <end position="109"/>
    </location>
</feature>
<evidence type="ECO:0000256" key="3">
    <source>
        <dbReference type="ARBA" id="ARBA00022692"/>
    </source>
</evidence>
<dbReference type="Proteomes" id="UP000053235">
    <property type="component" value="Unassembled WGS sequence"/>
</dbReference>
<sequence length="145" mass="15741">MIMITDRKRQTLKTEANAAGKFAVVGVVATLTHAAVAGFLLESGLLPPMLANFAGFLVAFGVSFSGHFYWSFSHLRQEKTALKAMLRFLLIAASGFALNSSVLALWLSLTPWPDLLGLMVSIAIVPSLTFIGTRFWAFSHPEVDP</sequence>
<dbReference type="GO" id="GO:0000271">
    <property type="term" value="P:polysaccharide biosynthetic process"/>
    <property type="evidence" value="ECO:0007669"/>
    <property type="project" value="InterPro"/>
</dbReference>